<keyword evidence="1" id="KW-0812">Transmembrane</keyword>
<keyword evidence="1" id="KW-0472">Membrane</keyword>
<dbReference type="AlphaFoldDB" id="A0A8E1UR78"/>
<feature type="transmembrane region" description="Helical" evidence="1">
    <location>
        <begin position="36"/>
        <end position="56"/>
    </location>
</feature>
<gene>
    <name evidence="2" type="ORF">ACU52_10580</name>
</gene>
<evidence type="ECO:0000313" key="3">
    <source>
        <dbReference type="Proteomes" id="UP000036951"/>
    </source>
</evidence>
<evidence type="ECO:0000313" key="2">
    <source>
        <dbReference type="EMBL" id="KOO67942.1"/>
    </source>
</evidence>
<comment type="caution">
    <text evidence="2">The sequence shown here is derived from an EMBL/GenBank/DDBJ whole genome shotgun (WGS) entry which is preliminary data.</text>
</comment>
<keyword evidence="1" id="KW-1133">Transmembrane helix</keyword>
<proteinExistence type="predicted"/>
<dbReference type="EMBL" id="LFQU01000021">
    <property type="protein sequence ID" value="KOO67942.1"/>
    <property type="molecule type" value="Genomic_DNA"/>
</dbReference>
<dbReference type="Proteomes" id="UP000036951">
    <property type="component" value="Unassembled WGS sequence"/>
</dbReference>
<protein>
    <submittedName>
        <fullName evidence="2">Uncharacterized protein</fullName>
    </submittedName>
</protein>
<reference evidence="2 3" key="1">
    <citation type="submission" date="2015-06" db="EMBL/GenBank/DDBJ databases">
        <title>Prevotella sp. 109, sp. nov., a novel member of the family Prevotellaceae isolated from human faeces.</title>
        <authorList>
            <person name="Shkoporov A.N."/>
            <person name="Chaplin A.V."/>
            <person name="Kafarskaia L.I."/>
            <person name="Efimov B.A."/>
        </authorList>
    </citation>
    <scope>NUCLEOTIDE SEQUENCE [LARGE SCALE GENOMIC DNA]</scope>
    <source>
        <strain evidence="2 3">109</strain>
    </source>
</reference>
<evidence type="ECO:0000256" key="1">
    <source>
        <dbReference type="SAM" id="Phobius"/>
    </source>
</evidence>
<accession>A0A8E1UR78</accession>
<name>A0A8E1UR78_9BACT</name>
<keyword evidence="3" id="KW-1185">Reference proteome</keyword>
<organism evidence="2 3">
    <name type="scientific">Xylanibacter rarus</name>
    <dbReference type="NCBI Taxonomy" id="1676614"/>
    <lineage>
        <taxon>Bacteria</taxon>
        <taxon>Pseudomonadati</taxon>
        <taxon>Bacteroidota</taxon>
        <taxon>Bacteroidia</taxon>
        <taxon>Bacteroidales</taxon>
        <taxon>Prevotellaceae</taxon>
        <taxon>Xylanibacter</taxon>
    </lineage>
</organism>
<sequence>MWRYIGYEMFREKKERKCQKKGYGENVKPANIPRKYVATVWLNLFSYAVAIFFPVCRHG</sequence>